<dbReference type="EMBL" id="CADCVZ010000059">
    <property type="protein sequence ID" value="CAA9521907.1"/>
    <property type="molecule type" value="Genomic_DNA"/>
</dbReference>
<dbReference type="NCBIfam" id="NF033537">
    <property type="entry name" value="lasso_biosyn_B2"/>
    <property type="match status" value="1"/>
</dbReference>
<evidence type="ECO:0000259" key="2">
    <source>
        <dbReference type="Pfam" id="PF13471"/>
    </source>
</evidence>
<name>A0A6J4TFM6_9SPHN</name>
<dbReference type="InterPro" id="IPR053521">
    <property type="entry name" value="McjB-like"/>
</dbReference>
<evidence type="ECO:0000256" key="1">
    <source>
        <dbReference type="SAM" id="Phobius"/>
    </source>
</evidence>
<organism evidence="3">
    <name type="scientific">uncultured Sphingomonas sp</name>
    <dbReference type="NCBI Taxonomy" id="158754"/>
    <lineage>
        <taxon>Bacteria</taxon>
        <taxon>Pseudomonadati</taxon>
        <taxon>Pseudomonadota</taxon>
        <taxon>Alphaproteobacteria</taxon>
        <taxon>Sphingomonadales</taxon>
        <taxon>Sphingomonadaceae</taxon>
        <taxon>Sphingomonas</taxon>
        <taxon>environmental samples</taxon>
    </lineage>
</organism>
<reference evidence="3" key="1">
    <citation type="submission" date="2020-02" db="EMBL/GenBank/DDBJ databases">
        <authorList>
            <person name="Meier V. D."/>
        </authorList>
    </citation>
    <scope>NUCLEOTIDE SEQUENCE</scope>
    <source>
        <strain evidence="3">AVDCRST_MAG09</strain>
    </source>
</reference>
<evidence type="ECO:0000313" key="3">
    <source>
        <dbReference type="EMBL" id="CAA9521907.1"/>
    </source>
</evidence>
<feature type="domain" description="Microcin J25-processing protein McjB C-terminal" evidence="2">
    <location>
        <begin position="26"/>
        <end position="122"/>
    </location>
</feature>
<keyword evidence="1" id="KW-0472">Membrane</keyword>
<dbReference type="InterPro" id="IPR032708">
    <property type="entry name" value="McjB_C"/>
</dbReference>
<feature type="transmembrane region" description="Helical" evidence="1">
    <location>
        <begin position="12"/>
        <end position="32"/>
    </location>
</feature>
<dbReference type="Pfam" id="PF13471">
    <property type="entry name" value="Transglut_core3"/>
    <property type="match status" value="1"/>
</dbReference>
<protein>
    <recommendedName>
        <fullName evidence="2">Microcin J25-processing protein McjB C-terminal domain-containing protein</fullName>
    </recommendedName>
</protein>
<dbReference type="AlphaFoldDB" id="A0A6J4TFM6"/>
<accession>A0A6J4TFM6</accession>
<gene>
    <name evidence="3" type="ORF">AVDCRST_MAG09-2190</name>
</gene>
<proteinExistence type="predicted"/>
<keyword evidence="1" id="KW-0812">Transmembrane</keyword>
<keyword evidence="1" id="KW-1133">Transmembrane helix</keyword>
<sequence length="139" mass="15326">MSPKTAPRLEDFALFAEACAALTLASLAVRFWPFRWIVASTRIGAGRQTALDPAPIALAVRRASRRLPWRIVCFQEGLATHWMLRGRGGAAQLHYGVRSDADRLSAHVWVSLWGQPVIGEEQADPHRCVATFPTPPLDA</sequence>
<dbReference type="RefSeq" id="WP_294174420.1">
    <property type="nucleotide sequence ID" value="NZ_CADCVZ010000059.1"/>
</dbReference>